<dbReference type="PANTHER" id="PTHR43708:SF5">
    <property type="entry name" value="CONSERVED EXPRESSED OXIDOREDUCTASE (EUROFUNG)-RELATED"/>
    <property type="match status" value="1"/>
</dbReference>
<dbReference type="InterPro" id="IPR036291">
    <property type="entry name" value="NAD(P)-bd_dom_sf"/>
</dbReference>
<evidence type="ECO:0000313" key="6">
    <source>
        <dbReference type="Proteomes" id="UP000320011"/>
    </source>
</evidence>
<name>A0A558DIK9_9PSEU</name>
<evidence type="ECO:0000259" key="3">
    <source>
        <dbReference type="Pfam" id="PF01408"/>
    </source>
</evidence>
<reference evidence="5 6" key="1">
    <citation type="submission" date="2019-07" db="EMBL/GenBank/DDBJ databases">
        <authorList>
            <person name="Duangmal K."/>
            <person name="Teo W.F.A."/>
        </authorList>
    </citation>
    <scope>NUCLEOTIDE SEQUENCE [LARGE SCALE GENOMIC DNA]</scope>
    <source>
        <strain evidence="5 6">TBRC 6029</strain>
    </source>
</reference>
<dbReference type="RefSeq" id="WP_144585868.1">
    <property type="nucleotide sequence ID" value="NZ_VJWX01000019.1"/>
</dbReference>
<dbReference type="Pfam" id="PF01408">
    <property type="entry name" value="GFO_IDH_MocA"/>
    <property type="match status" value="1"/>
</dbReference>
<dbReference type="InterPro" id="IPR051317">
    <property type="entry name" value="Gfo/Idh/MocA_oxidoreduct"/>
</dbReference>
<keyword evidence="2" id="KW-0560">Oxidoreductase</keyword>
<evidence type="ECO:0000256" key="1">
    <source>
        <dbReference type="ARBA" id="ARBA00010928"/>
    </source>
</evidence>
<keyword evidence="6" id="KW-1185">Reference proteome</keyword>
<evidence type="ECO:0000256" key="2">
    <source>
        <dbReference type="ARBA" id="ARBA00023002"/>
    </source>
</evidence>
<dbReference type="Proteomes" id="UP000320011">
    <property type="component" value="Unassembled WGS sequence"/>
</dbReference>
<comment type="caution">
    <text evidence="5">The sequence shown here is derived from an EMBL/GenBank/DDBJ whole genome shotgun (WGS) entry which is preliminary data.</text>
</comment>
<dbReference type="SUPFAM" id="SSF51735">
    <property type="entry name" value="NAD(P)-binding Rossmann-fold domains"/>
    <property type="match status" value="1"/>
</dbReference>
<protein>
    <submittedName>
        <fullName evidence="5">Oxidoreductase</fullName>
    </submittedName>
</protein>
<dbReference type="InterPro" id="IPR055170">
    <property type="entry name" value="GFO_IDH_MocA-like_dom"/>
</dbReference>
<feature type="domain" description="GFO/IDH/MocA-like oxidoreductase" evidence="4">
    <location>
        <begin position="133"/>
        <end position="253"/>
    </location>
</feature>
<dbReference type="EMBL" id="VJWX01000019">
    <property type="protein sequence ID" value="TVT60858.1"/>
    <property type="molecule type" value="Genomic_DNA"/>
</dbReference>
<dbReference type="SUPFAM" id="SSF55347">
    <property type="entry name" value="Glyceraldehyde-3-phosphate dehydrogenase-like, C-terminal domain"/>
    <property type="match status" value="1"/>
</dbReference>
<organism evidence="5 6">
    <name type="scientific">Amycolatopsis rhizosphaerae</name>
    <dbReference type="NCBI Taxonomy" id="2053003"/>
    <lineage>
        <taxon>Bacteria</taxon>
        <taxon>Bacillati</taxon>
        <taxon>Actinomycetota</taxon>
        <taxon>Actinomycetes</taxon>
        <taxon>Pseudonocardiales</taxon>
        <taxon>Pseudonocardiaceae</taxon>
        <taxon>Amycolatopsis</taxon>
    </lineage>
</organism>
<evidence type="ECO:0000259" key="4">
    <source>
        <dbReference type="Pfam" id="PF22725"/>
    </source>
</evidence>
<dbReference type="PANTHER" id="PTHR43708">
    <property type="entry name" value="CONSERVED EXPRESSED OXIDOREDUCTASE (EUROFUNG)"/>
    <property type="match status" value="1"/>
</dbReference>
<dbReference type="InterPro" id="IPR000683">
    <property type="entry name" value="Gfo/Idh/MocA-like_OxRdtase_N"/>
</dbReference>
<dbReference type="Gene3D" id="3.30.360.10">
    <property type="entry name" value="Dihydrodipicolinate Reductase, domain 2"/>
    <property type="match status" value="1"/>
</dbReference>
<accession>A0A558DIK9</accession>
<comment type="similarity">
    <text evidence="1">Belongs to the Gfo/Idh/MocA family.</text>
</comment>
<evidence type="ECO:0000313" key="5">
    <source>
        <dbReference type="EMBL" id="TVT60858.1"/>
    </source>
</evidence>
<sequence length="340" mass="37389">MEPIRTAVLGFGTSGRIFHAPFIEADPRYRLEAIVTRNEARRAEAAVRHPATRIVDDADTLLRQAGELDLVVVGTPPDTHAALAHAFLDAGTGVLLDKPFTVTAREARELVTKAERLGLPLTAFHNRRWDGDFRTVRALLARGELGAVWRFESRFERWRPDRPSSWKTETPVSRGGGMLYDLGSHLIDQALQLFGDAVPVYRETATRRDGGVADDDTFVVLRHETGVRSHLWMSSMAAQVGPRFRILGSAGAYTKYGLDPQEPALLSGARVTDASFGHEAESAWGRLGIDGSEEPVPTEPGAYADFYAALAESLRGDAPLPVDPHDAVRVIELIEEIHRL</sequence>
<dbReference type="AlphaFoldDB" id="A0A558DIK9"/>
<gene>
    <name evidence="5" type="ORF">FNH05_03840</name>
</gene>
<dbReference type="Pfam" id="PF22725">
    <property type="entry name" value="GFO_IDH_MocA_C3"/>
    <property type="match status" value="1"/>
</dbReference>
<dbReference type="Gene3D" id="3.40.50.720">
    <property type="entry name" value="NAD(P)-binding Rossmann-like Domain"/>
    <property type="match status" value="1"/>
</dbReference>
<dbReference type="GO" id="GO:0016491">
    <property type="term" value="F:oxidoreductase activity"/>
    <property type="evidence" value="ECO:0007669"/>
    <property type="project" value="UniProtKB-KW"/>
</dbReference>
<proteinExistence type="inferred from homology"/>
<dbReference type="OrthoDB" id="256869at2"/>
<feature type="domain" description="Gfo/Idh/MocA-like oxidoreductase N-terminal" evidence="3">
    <location>
        <begin position="4"/>
        <end position="122"/>
    </location>
</feature>
<reference evidence="5 6" key="2">
    <citation type="submission" date="2019-08" db="EMBL/GenBank/DDBJ databases">
        <title>Amycolatopsis acidicola sp. nov., isolated from peat swamp forest soil.</title>
        <authorList>
            <person name="Srisuk N."/>
        </authorList>
    </citation>
    <scope>NUCLEOTIDE SEQUENCE [LARGE SCALE GENOMIC DNA]</scope>
    <source>
        <strain evidence="5 6">TBRC 6029</strain>
    </source>
</reference>
<dbReference type="GO" id="GO:0000166">
    <property type="term" value="F:nucleotide binding"/>
    <property type="evidence" value="ECO:0007669"/>
    <property type="project" value="InterPro"/>
</dbReference>